<sequence length="83" mass="9609">MLILSLLVCYGLKDVSGIFQPRFIPQGRERKINRLRMKNRLAEIGKSFGAERLTTLSHERKLKDGLSIFQTVICYIIDVYHIS</sequence>
<comment type="caution">
    <text evidence="1">The sequence shown here is derived from an EMBL/GenBank/DDBJ whole genome shotgun (WGS) entry which is preliminary data.</text>
</comment>
<dbReference type="AlphaFoldDB" id="G5SV44"/>
<proteinExistence type="predicted"/>
<name>G5SV44_9BACT</name>
<accession>G5SV44</accession>
<organism evidence="1 2">
    <name type="scientific">Paraprevotella clara YIT 11840</name>
    <dbReference type="NCBI Taxonomy" id="762968"/>
    <lineage>
        <taxon>Bacteria</taxon>
        <taxon>Pseudomonadati</taxon>
        <taxon>Bacteroidota</taxon>
        <taxon>Bacteroidia</taxon>
        <taxon>Bacteroidales</taxon>
        <taxon>Prevotellaceae</taxon>
        <taxon>Paraprevotella</taxon>
    </lineage>
</organism>
<dbReference type="EMBL" id="AFFY01000053">
    <property type="protein sequence ID" value="EHG98900.1"/>
    <property type="molecule type" value="Genomic_DNA"/>
</dbReference>
<gene>
    <name evidence="1" type="ORF">HMPREF9441_03259</name>
</gene>
<evidence type="ECO:0000313" key="2">
    <source>
        <dbReference type="Proteomes" id="UP000003598"/>
    </source>
</evidence>
<dbReference type="Proteomes" id="UP000003598">
    <property type="component" value="Unassembled WGS sequence"/>
</dbReference>
<reference evidence="1 2" key="1">
    <citation type="submission" date="2011-03" db="EMBL/GenBank/DDBJ databases">
        <authorList>
            <person name="Weinstock G."/>
            <person name="Sodergren E."/>
            <person name="Clifton S."/>
            <person name="Fulton L."/>
            <person name="Fulton B."/>
            <person name="Courtney L."/>
            <person name="Fronick C."/>
            <person name="Harrison M."/>
            <person name="Strong C."/>
            <person name="Farmer C."/>
            <person name="Delahaunty K."/>
            <person name="Markovic C."/>
            <person name="Hall O."/>
            <person name="Minx P."/>
            <person name="Tomlinson C."/>
            <person name="Mitreva M."/>
            <person name="Hou S."/>
            <person name="Chen J."/>
            <person name="Wollam A."/>
            <person name="Pepin K.H."/>
            <person name="Johnson M."/>
            <person name="Bhonagiri V."/>
            <person name="Zhang X."/>
            <person name="Suruliraj S."/>
            <person name="Warren W."/>
            <person name="Chinwalla A."/>
            <person name="Mardis E.R."/>
            <person name="Wilson R.K."/>
        </authorList>
    </citation>
    <scope>NUCLEOTIDE SEQUENCE [LARGE SCALE GENOMIC DNA]</scope>
    <source>
        <strain evidence="1 2">YIT 11840</strain>
    </source>
</reference>
<keyword evidence="2" id="KW-1185">Reference proteome</keyword>
<evidence type="ECO:0000313" key="1">
    <source>
        <dbReference type="EMBL" id="EHG98900.1"/>
    </source>
</evidence>
<dbReference type="HOGENOM" id="CLU_2539498_0_0_10"/>
<protein>
    <submittedName>
        <fullName evidence="1">Uncharacterized protein</fullName>
    </submittedName>
</protein>